<dbReference type="PANTHER" id="PTHR11183">
    <property type="entry name" value="GLYCOGENIN SUBFAMILY MEMBER"/>
    <property type="match status" value="1"/>
</dbReference>
<comment type="caution">
    <text evidence="2">The sequence shown here is derived from an EMBL/GenBank/DDBJ whole genome shotgun (WGS) entry which is preliminary data.</text>
</comment>
<evidence type="ECO:0000256" key="1">
    <source>
        <dbReference type="ARBA" id="ARBA00023211"/>
    </source>
</evidence>
<dbReference type="InterPro" id="IPR050587">
    <property type="entry name" value="GNT1/Glycosyltrans_8"/>
</dbReference>
<reference evidence="2" key="1">
    <citation type="submission" date="2020-10" db="EMBL/GenBank/DDBJ databases">
        <authorList>
            <person name="Han B."/>
            <person name="Lu T."/>
            <person name="Zhao Q."/>
            <person name="Huang X."/>
            <person name="Zhao Y."/>
        </authorList>
    </citation>
    <scope>NUCLEOTIDE SEQUENCE</scope>
</reference>
<dbReference type="EMBL" id="CAJGYO010000016">
    <property type="protein sequence ID" value="CAD6272770.1"/>
    <property type="molecule type" value="Genomic_DNA"/>
</dbReference>
<accession>A0A811RSN4</accession>
<keyword evidence="1" id="KW-0464">Manganese</keyword>
<protein>
    <submittedName>
        <fullName evidence="2">Uncharacterized protein</fullName>
    </submittedName>
</protein>
<sequence length="329" mass="36343">MENGEGGGGEYTKEGFVDLRGDPALCSKRGAGLLAPSISVDSYGLSSNLRTAFPHAAPSTRTRVALLNFDHDEVEEWKARMPHTDASAVRLDHVGSDVTWEHLYPEWIDEEEFYGASACPDLPEPTVAPEEEAYDVVAVKLPCGRAASWSKDVARLHLQLAAARLAACGRHGGAAAAHELVVNRCFPMPNLFRCRDEVARDGYVWLYRPDVSELSRKLELPVASCKLAMPFRALGEPYVLAAPQREAYATILHSEQLYACGAITAARSIRMAGSGRDMVALVDETIIARHRGALEAAGWKVRTIRNPRASRDAYNEWNYSKFWLWTLTE</sequence>
<keyword evidence="3" id="KW-1185">Reference proteome</keyword>
<dbReference type="Proteomes" id="UP000604825">
    <property type="component" value="Unassembled WGS sequence"/>
</dbReference>
<organism evidence="2 3">
    <name type="scientific">Miscanthus lutarioriparius</name>
    <dbReference type="NCBI Taxonomy" id="422564"/>
    <lineage>
        <taxon>Eukaryota</taxon>
        <taxon>Viridiplantae</taxon>
        <taxon>Streptophyta</taxon>
        <taxon>Embryophyta</taxon>
        <taxon>Tracheophyta</taxon>
        <taxon>Spermatophyta</taxon>
        <taxon>Magnoliopsida</taxon>
        <taxon>Liliopsida</taxon>
        <taxon>Poales</taxon>
        <taxon>Poaceae</taxon>
        <taxon>PACMAD clade</taxon>
        <taxon>Panicoideae</taxon>
        <taxon>Andropogonodae</taxon>
        <taxon>Andropogoneae</taxon>
        <taxon>Saccharinae</taxon>
        <taxon>Miscanthus</taxon>
    </lineage>
</organism>
<evidence type="ECO:0000313" key="3">
    <source>
        <dbReference type="Proteomes" id="UP000604825"/>
    </source>
</evidence>
<dbReference type="InterPro" id="IPR029044">
    <property type="entry name" value="Nucleotide-diphossugar_trans"/>
</dbReference>
<dbReference type="AlphaFoldDB" id="A0A811RSN4"/>
<dbReference type="OrthoDB" id="2014201at2759"/>
<name>A0A811RSN4_9POAL</name>
<gene>
    <name evidence="2" type="ORF">NCGR_LOCUS56041</name>
</gene>
<evidence type="ECO:0000313" key="2">
    <source>
        <dbReference type="EMBL" id="CAD6272770.1"/>
    </source>
</evidence>
<dbReference type="SUPFAM" id="SSF53448">
    <property type="entry name" value="Nucleotide-diphospho-sugar transferases"/>
    <property type="match status" value="1"/>
</dbReference>
<proteinExistence type="predicted"/>
<dbReference type="Gene3D" id="3.90.550.10">
    <property type="entry name" value="Spore Coat Polysaccharide Biosynthesis Protein SpsA, Chain A"/>
    <property type="match status" value="1"/>
</dbReference>